<dbReference type="GO" id="GO:0005524">
    <property type="term" value="F:ATP binding"/>
    <property type="evidence" value="ECO:0007669"/>
    <property type="project" value="UniProtKB-KW"/>
</dbReference>
<dbReference type="GO" id="GO:0006310">
    <property type="term" value="P:DNA recombination"/>
    <property type="evidence" value="ECO:0007669"/>
    <property type="project" value="UniProtKB-KW"/>
</dbReference>
<evidence type="ECO:0000256" key="15">
    <source>
        <dbReference type="ARBA" id="ARBA00023242"/>
    </source>
</evidence>
<dbReference type="InterPro" id="IPR019734">
    <property type="entry name" value="TPR_rpt"/>
</dbReference>
<evidence type="ECO:0000256" key="9">
    <source>
        <dbReference type="ARBA" id="ARBA00022741"/>
    </source>
</evidence>
<dbReference type="EMBL" id="VYZN01000054">
    <property type="protein sequence ID" value="KAE9526605.1"/>
    <property type="molecule type" value="Genomic_DNA"/>
</dbReference>
<keyword evidence="19" id="KW-0802">TPR repeat</keyword>
<evidence type="ECO:0000256" key="8">
    <source>
        <dbReference type="ARBA" id="ARBA00022737"/>
    </source>
</evidence>
<evidence type="ECO:0000256" key="21">
    <source>
        <dbReference type="SAM" id="MobiDB-lite"/>
    </source>
</evidence>
<dbReference type="SMART" id="SM00028">
    <property type="entry name" value="TPR"/>
    <property type="match status" value="5"/>
</dbReference>
<accession>A0A6G0T7Y2</accession>
<dbReference type="InterPro" id="IPR029710">
    <property type="entry name" value="LIG4"/>
</dbReference>
<dbReference type="SUPFAM" id="SSF52113">
    <property type="entry name" value="BRCT domain"/>
    <property type="match status" value="2"/>
</dbReference>
<feature type="region of interest" description="Disordered" evidence="21">
    <location>
        <begin position="81"/>
        <end position="118"/>
    </location>
</feature>
<dbReference type="Pfam" id="PF13181">
    <property type="entry name" value="TPR_8"/>
    <property type="match status" value="1"/>
</dbReference>
<dbReference type="GO" id="GO:0006303">
    <property type="term" value="P:double-strand break repair via nonhomologous end joining"/>
    <property type="evidence" value="ECO:0007669"/>
    <property type="project" value="TreeGrafter"/>
</dbReference>
<dbReference type="PROSITE" id="PS50160">
    <property type="entry name" value="DNA_LIGASE_A3"/>
    <property type="match status" value="1"/>
</dbReference>
<dbReference type="GO" id="GO:0005958">
    <property type="term" value="C:DNA-dependent protein kinase-DNA ligase 4 complex"/>
    <property type="evidence" value="ECO:0007669"/>
    <property type="project" value="TreeGrafter"/>
</dbReference>
<comment type="cofactor">
    <cofactor evidence="1">
        <name>Mg(2+)</name>
        <dbReference type="ChEBI" id="CHEBI:18420"/>
    </cofactor>
</comment>
<dbReference type="GO" id="GO:0032807">
    <property type="term" value="C:DNA ligase IV complex"/>
    <property type="evidence" value="ECO:0007669"/>
    <property type="project" value="TreeGrafter"/>
</dbReference>
<dbReference type="Gene3D" id="1.25.40.10">
    <property type="entry name" value="Tetratricopeptide repeat domain"/>
    <property type="match status" value="2"/>
</dbReference>
<dbReference type="EC" id="6.5.1.1" evidence="4"/>
<evidence type="ECO:0000259" key="22">
    <source>
        <dbReference type="PROSITE" id="PS50160"/>
    </source>
</evidence>
<dbReference type="NCBIfam" id="TIGR00574">
    <property type="entry name" value="dnl1"/>
    <property type="match status" value="1"/>
</dbReference>
<dbReference type="InterPro" id="IPR012340">
    <property type="entry name" value="NA-bd_OB-fold"/>
</dbReference>
<keyword evidence="10" id="KW-0227">DNA damage</keyword>
<keyword evidence="12" id="KW-0460">Magnesium</keyword>
<dbReference type="InterPro" id="IPR012310">
    <property type="entry name" value="DNA_ligase_ATP-dep_cent"/>
</dbReference>
<dbReference type="SUPFAM" id="SSF50249">
    <property type="entry name" value="Nucleic acid-binding proteins"/>
    <property type="match status" value="1"/>
</dbReference>
<evidence type="ECO:0000256" key="6">
    <source>
        <dbReference type="ARBA" id="ARBA00022598"/>
    </source>
</evidence>
<dbReference type="SUPFAM" id="SSF56091">
    <property type="entry name" value="DNA ligase/mRNA capping enzyme, catalytic domain"/>
    <property type="match status" value="1"/>
</dbReference>
<dbReference type="PROSITE" id="PS00333">
    <property type="entry name" value="DNA_LIGASE_A2"/>
    <property type="match status" value="1"/>
</dbReference>
<proteinExistence type="inferred from homology"/>
<dbReference type="GO" id="GO:0003677">
    <property type="term" value="F:DNA binding"/>
    <property type="evidence" value="ECO:0007669"/>
    <property type="project" value="InterPro"/>
</dbReference>
<dbReference type="InterPro" id="IPR036420">
    <property type="entry name" value="BRCT_dom_sf"/>
</dbReference>
<evidence type="ECO:0000313" key="25">
    <source>
        <dbReference type="Proteomes" id="UP000475862"/>
    </source>
</evidence>
<dbReference type="InterPro" id="IPR011990">
    <property type="entry name" value="TPR-like_helical_dom_sf"/>
</dbReference>
<feature type="repeat" description="TPR" evidence="19">
    <location>
        <begin position="768"/>
        <end position="801"/>
    </location>
</feature>
<keyword evidence="14" id="KW-0234">DNA repair</keyword>
<dbReference type="GO" id="GO:0071897">
    <property type="term" value="P:DNA biosynthetic process"/>
    <property type="evidence" value="ECO:0007669"/>
    <property type="project" value="InterPro"/>
</dbReference>
<keyword evidence="6" id="KW-0436">Ligase</keyword>
<dbReference type="PANTHER" id="PTHR45997:SF1">
    <property type="entry name" value="DNA LIGASE 4"/>
    <property type="match status" value="1"/>
</dbReference>
<keyword evidence="13" id="KW-0233">DNA recombination</keyword>
<feature type="domain" description="BRCT" evidence="23">
    <location>
        <begin position="1682"/>
        <end position="1734"/>
    </location>
</feature>
<evidence type="ECO:0000256" key="18">
    <source>
        <dbReference type="ARBA" id="ARBA00034003"/>
    </source>
</evidence>
<dbReference type="InterPro" id="IPR012309">
    <property type="entry name" value="DNA_ligase_ATP-dep_C"/>
</dbReference>
<keyword evidence="15" id="KW-0539">Nucleus</keyword>
<reference evidence="24 25" key="1">
    <citation type="submission" date="2019-08" db="EMBL/GenBank/DDBJ databases">
        <title>The genome of the soybean aphid Biotype 1, its phylome, world population structure and adaptation to the North American continent.</title>
        <authorList>
            <person name="Giordano R."/>
            <person name="Donthu R.K."/>
            <person name="Hernandez A.G."/>
            <person name="Wright C.L."/>
            <person name="Zimin A.V."/>
        </authorList>
    </citation>
    <scope>NUCLEOTIDE SEQUENCE [LARGE SCALE GENOMIC DNA]</scope>
    <source>
        <tissue evidence="24">Whole aphids</tissue>
    </source>
</reference>
<dbReference type="InterPro" id="IPR012308">
    <property type="entry name" value="DNA_ligase_ATP-dep_N"/>
</dbReference>
<keyword evidence="11" id="KW-0067">ATP-binding</keyword>
<evidence type="ECO:0000256" key="12">
    <source>
        <dbReference type="ARBA" id="ARBA00022842"/>
    </source>
</evidence>
<dbReference type="Pfam" id="PF01068">
    <property type="entry name" value="DNA_ligase_A_M"/>
    <property type="match status" value="1"/>
</dbReference>
<comment type="subcellular location">
    <subcellularLocation>
        <location evidence="2">Nucleus</location>
    </subcellularLocation>
</comment>
<protein>
    <recommendedName>
        <fullName evidence="5">DNA ligase 4</fullName>
        <ecNumber evidence="4">6.5.1.1</ecNumber>
    </recommendedName>
    <alternativeName>
        <fullName evidence="17">DNA ligase IV</fullName>
    </alternativeName>
    <alternativeName>
        <fullName evidence="16">Polydeoxyribonucleotide synthase [ATP] 4</fullName>
    </alternativeName>
</protein>
<evidence type="ECO:0000256" key="2">
    <source>
        <dbReference type="ARBA" id="ARBA00004123"/>
    </source>
</evidence>
<evidence type="ECO:0000256" key="14">
    <source>
        <dbReference type="ARBA" id="ARBA00023204"/>
    </source>
</evidence>
<dbReference type="CDD" id="cd07903">
    <property type="entry name" value="Adenylation_DNA_ligase_IV"/>
    <property type="match status" value="1"/>
</dbReference>
<dbReference type="Gene3D" id="1.10.3260.10">
    <property type="entry name" value="DNA ligase, ATP-dependent, N-terminal domain"/>
    <property type="match status" value="1"/>
</dbReference>
<name>A0A6G0T7Y2_APHGL</name>
<dbReference type="PROSITE" id="PS50005">
    <property type="entry name" value="TPR"/>
    <property type="match status" value="1"/>
</dbReference>
<dbReference type="InterPro" id="IPR044125">
    <property type="entry name" value="Adenylation_DNA_ligase_IV"/>
</dbReference>
<keyword evidence="25" id="KW-1185">Reference proteome</keyword>
<dbReference type="InterPro" id="IPR036599">
    <property type="entry name" value="DNA_ligase_N_sf"/>
</dbReference>
<dbReference type="SUPFAM" id="SSF48452">
    <property type="entry name" value="TPR-like"/>
    <property type="match status" value="2"/>
</dbReference>
<evidence type="ECO:0000256" key="19">
    <source>
        <dbReference type="PROSITE-ProRule" id="PRU00339"/>
    </source>
</evidence>
<evidence type="ECO:0000256" key="7">
    <source>
        <dbReference type="ARBA" id="ARBA00022723"/>
    </source>
</evidence>
<dbReference type="Pfam" id="PF04679">
    <property type="entry name" value="DNA_ligase_A_C"/>
    <property type="match status" value="1"/>
</dbReference>
<sequence length="1734" mass="200340">MAEPMLNIEDMEIVLDEGTPDVIMDAFKDNNIPEDDIFDFLDVQEIETPTIETKIEVPDGTSENEELAIVYNLEGNTIQSHDSRQDIKATPVNDKMNDTLSKSTKLDDKDDDTVIEGPRSRQMGKIPLALRGLIGQAKMFMLRKNYNMAIKICVNILKECPNASEPFFTLSDIYEQMGDMKKSLETAVIGNSLSSVTSEDWVLLGETCESNNMLPLTDFCLTKAIQKDRRNLDLHIKRASILEQLGTAKSAMNEYDRLLRKLRPDQKDSITTLSKLLIDNFVKNKNYERASNIFIHVFSLFPDDIKPNDFVTCLDYLVKNKNFKKSLELLVEHYNLEFVADVSNETSITEIVECAAPITMPMLVRIKLIEILVQLEAFSILPPIYEPVLNITEVNKFHLDVANILFDSNQHKHAILFLKRLINCENQIFDQHVLKIKYSECLKTLGHLEQAIDNYNKLLDVNPQQLTVKFDLYMSLKKLNRIDESLKVLFESDIENLDCRLLYEYVLASYDKDDMFEKCWKAANLMFSRHCLPVHSLREVKSMLTIQNVENRHDTLLTIKKELYGYQHDNILTINPLPNAEEEWNVMSAICLKCIEKNLYYKGLKLLLSAMNSTVLVNYNHQIVLNAIKFAYKVRAYKLGFMLSRYLLLKYPQAPQISNLFCFLLKKCAAKKQAKFIFRLAAKYPDNIALNLLDTNVFNDAYNYQLLFSRYTELLNKLDDKSLLYFMLGVIILRLCTFKVGADRHSLSLQGIGFLMKYKEHRGVEHEQECYFNIARAYHQVGMVAKSLHYYKLVLETKPFNEDYCLKHAAAYNLHLIYLDSGNLDVALIVMASTISKPCNKIPFELFCRVCEDICNAKNDKKILILEKFISKCRGSIEKSENLNIEDTFYPALRLLLPGSDKQRGAYGVKETALGKLYVKILCLAKDSQDAQKLLNFRHVIYYNYKYPKYTKMVPKVSGSTAGDFAETLYWVIRSRFEDNGSMTIADVNQLLDEIALKHATNESREVEQILQSALFKLSANEQKWLVRLLLKDMRLGIAHTKILKAYHCDANDLYDVCNDLTKVCKMLNNPSVILHEISVNLFEPFCPMLSERCEITDDSKIMKTIKNDEVFVDIKLDGERFQLHWSREKNLFKYFSRRGNDYTDTYGCNDTIGILSPVIAKQFKPDVKNCILDGEMMCYNTKYKSFSTKAMNIDVKKLRIGNTHQPCFCVFDVLYYNDLVITNRPLEERLEILNTIFDPLEGIFVHTMRHKARKVDLMKHLNDAIDNFEEGIVVKDPLSIYKPNSRNAGWYKIKPEYADGALIELDLLIIGGYYGEGKKRGVVSHFLMGLLEKDGESFKYSAISRVSSGFSKEELADLSRKLSPHWKRFNPKDLPPNIEWGKEKPDLWIEPESSVIVQVKATEIMTSNIFISKITLRFPRIEKVRYDKPWHDCMTVQEFETIIKQTEGKLYNSCTDETNSSGKIKKSRVSVSVDKKFQGPDLRDVNCINNMFEDKEFCILNDSETLSKSEIEKKILEYGGRVVQNPGNDTFCVLANNIKHIRANAIKLSGKHSIISTKWILSCFNDNEFLNWTPENVLFLSKEHQLLMDEKFDQYGDSYTELATVETLRQAMDRVELDDDLINTEVDAFLDFKNELFNEDQCFKIFEKYQVYFDDLNLDNLPVRNFHTNSVLEMLIFKFNGGTVCKNIDSNTTHVVIHSSCKNNANKYQTMKKDRNQAFEIVDENWITQKIKW</sequence>
<evidence type="ECO:0000256" key="20">
    <source>
        <dbReference type="RuleBase" id="RU004196"/>
    </source>
</evidence>
<evidence type="ECO:0000256" key="13">
    <source>
        <dbReference type="ARBA" id="ARBA00023172"/>
    </source>
</evidence>
<keyword evidence="9" id="KW-0547">Nucleotide-binding</keyword>
<dbReference type="InterPro" id="IPR000977">
    <property type="entry name" value="DNA_ligase_ATP-dep"/>
</dbReference>
<dbReference type="Pfam" id="PF04675">
    <property type="entry name" value="DNA_ligase_A_N"/>
    <property type="match status" value="1"/>
</dbReference>
<keyword evidence="7" id="KW-0479">Metal-binding</keyword>
<evidence type="ECO:0000256" key="17">
    <source>
        <dbReference type="ARBA" id="ARBA00031942"/>
    </source>
</evidence>
<dbReference type="GO" id="GO:0003910">
    <property type="term" value="F:DNA ligase (ATP) activity"/>
    <property type="evidence" value="ECO:0007669"/>
    <property type="project" value="UniProtKB-EC"/>
</dbReference>
<dbReference type="PROSITE" id="PS50172">
    <property type="entry name" value="BRCT"/>
    <property type="match status" value="2"/>
</dbReference>
<dbReference type="OrthoDB" id="151490at2759"/>
<evidence type="ECO:0000256" key="1">
    <source>
        <dbReference type="ARBA" id="ARBA00001946"/>
    </source>
</evidence>
<dbReference type="Proteomes" id="UP000475862">
    <property type="component" value="Unassembled WGS sequence"/>
</dbReference>
<evidence type="ECO:0000256" key="11">
    <source>
        <dbReference type="ARBA" id="ARBA00022840"/>
    </source>
</evidence>
<dbReference type="Pfam" id="PF16589">
    <property type="entry name" value="BRCT_2"/>
    <property type="match status" value="1"/>
</dbReference>
<dbReference type="CDD" id="cd07968">
    <property type="entry name" value="OBF_DNA_ligase_IV"/>
    <property type="match status" value="1"/>
</dbReference>
<dbReference type="Gene3D" id="3.30.470.30">
    <property type="entry name" value="DNA ligase/mRNA capping enzyme"/>
    <property type="match status" value="1"/>
</dbReference>
<organism evidence="24 25">
    <name type="scientific">Aphis glycines</name>
    <name type="common">Soybean aphid</name>
    <dbReference type="NCBI Taxonomy" id="307491"/>
    <lineage>
        <taxon>Eukaryota</taxon>
        <taxon>Metazoa</taxon>
        <taxon>Ecdysozoa</taxon>
        <taxon>Arthropoda</taxon>
        <taxon>Hexapoda</taxon>
        <taxon>Insecta</taxon>
        <taxon>Pterygota</taxon>
        <taxon>Neoptera</taxon>
        <taxon>Paraneoptera</taxon>
        <taxon>Hemiptera</taxon>
        <taxon>Sternorrhyncha</taxon>
        <taxon>Aphidomorpha</taxon>
        <taxon>Aphidoidea</taxon>
        <taxon>Aphididae</taxon>
        <taxon>Aphidini</taxon>
        <taxon>Aphis</taxon>
        <taxon>Aphis</taxon>
    </lineage>
</organism>
<keyword evidence="8" id="KW-0677">Repeat</keyword>
<evidence type="ECO:0000256" key="5">
    <source>
        <dbReference type="ARBA" id="ARBA00022073"/>
    </source>
</evidence>
<dbReference type="GO" id="GO:0046872">
    <property type="term" value="F:metal ion binding"/>
    <property type="evidence" value="ECO:0007669"/>
    <property type="project" value="UniProtKB-KW"/>
</dbReference>
<feature type="domain" description="ATP-dependent DNA ligase family profile" evidence="22">
    <location>
        <begin position="1206"/>
        <end position="1333"/>
    </location>
</feature>
<dbReference type="Gene3D" id="2.40.50.140">
    <property type="entry name" value="Nucleic acid-binding proteins"/>
    <property type="match status" value="1"/>
</dbReference>
<dbReference type="SUPFAM" id="SSF117018">
    <property type="entry name" value="ATP-dependent DNA ligase DNA-binding domain"/>
    <property type="match status" value="1"/>
</dbReference>
<comment type="caution">
    <text evidence="24">The sequence shown here is derived from an EMBL/GenBank/DDBJ whole genome shotgun (WGS) entry which is preliminary data.</text>
</comment>
<feature type="domain" description="BRCT" evidence="23">
    <location>
        <begin position="1488"/>
        <end position="1578"/>
    </location>
</feature>
<evidence type="ECO:0000259" key="23">
    <source>
        <dbReference type="PROSITE" id="PS50172"/>
    </source>
</evidence>
<evidence type="ECO:0000256" key="10">
    <source>
        <dbReference type="ARBA" id="ARBA00022763"/>
    </source>
</evidence>
<evidence type="ECO:0000256" key="3">
    <source>
        <dbReference type="ARBA" id="ARBA00007572"/>
    </source>
</evidence>
<dbReference type="GO" id="GO:0006297">
    <property type="term" value="P:nucleotide-excision repair, DNA gap filling"/>
    <property type="evidence" value="ECO:0007669"/>
    <property type="project" value="TreeGrafter"/>
</dbReference>
<dbReference type="PANTHER" id="PTHR45997">
    <property type="entry name" value="DNA LIGASE 4"/>
    <property type="match status" value="1"/>
</dbReference>
<dbReference type="InterPro" id="IPR016059">
    <property type="entry name" value="DNA_ligase_ATP-dep_CS"/>
</dbReference>
<evidence type="ECO:0000313" key="24">
    <source>
        <dbReference type="EMBL" id="KAE9526605.1"/>
    </source>
</evidence>
<evidence type="ECO:0000256" key="16">
    <source>
        <dbReference type="ARBA" id="ARBA00030676"/>
    </source>
</evidence>
<comment type="similarity">
    <text evidence="3 20">Belongs to the ATP-dependent DNA ligase family.</text>
</comment>
<dbReference type="SMART" id="SM00292">
    <property type="entry name" value="BRCT"/>
    <property type="match status" value="1"/>
</dbReference>
<evidence type="ECO:0000256" key="4">
    <source>
        <dbReference type="ARBA" id="ARBA00012727"/>
    </source>
</evidence>
<dbReference type="InterPro" id="IPR001357">
    <property type="entry name" value="BRCT_dom"/>
</dbReference>
<comment type="catalytic activity">
    <reaction evidence="18">
        <text>ATP + (deoxyribonucleotide)n-3'-hydroxyl + 5'-phospho-(deoxyribonucleotide)m = (deoxyribonucleotide)n+m + AMP + diphosphate.</text>
        <dbReference type="EC" id="6.5.1.1"/>
    </reaction>
</comment>
<gene>
    <name evidence="24" type="ORF">AGLY_013253</name>
</gene>
<dbReference type="Gene3D" id="3.40.50.10190">
    <property type="entry name" value="BRCT domain"/>
    <property type="match status" value="2"/>
</dbReference>